<reference evidence="1 2" key="1">
    <citation type="submission" date="2020-04" db="EMBL/GenBank/DDBJ databases">
        <authorList>
            <person name="De Canck E."/>
        </authorList>
    </citation>
    <scope>NUCLEOTIDE SEQUENCE [LARGE SCALE GENOMIC DNA]</scope>
    <source>
        <strain evidence="1 2">LMG 7053</strain>
    </source>
</reference>
<organism evidence="1 2">
    <name type="scientific">Achromobacter ruhlandii</name>
    <dbReference type="NCBI Taxonomy" id="72557"/>
    <lineage>
        <taxon>Bacteria</taxon>
        <taxon>Pseudomonadati</taxon>
        <taxon>Pseudomonadota</taxon>
        <taxon>Betaproteobacteria</taxon>
        <taxon>Burkholderiales</taxon>
        <taxon>Alcaligenaceae</taxon>
        <taxon>Achromobacter</taxon>
    </lineage>
</organism>
<accession>A0ABM8LPK3</accession>
<sequence length="141" mass="16185">MTGSFKLTRKCLFPTSAAIHRLPNDTGEIAWDFHRPAFESTYLVSAQSANEVSQLQKHILTGSWLRRSSFYAALIVWRKQNYCETNVTVSNDFFDNRSPLISLFVQDNSFKPYSLKESRYCFASAIIVTMNNKDLARKLGF</sequence>
<evidence type="ECO:0000313" key="1">
    <source>
        <dbReference type="EMBL" id="CAB3939470.1"/>
    </source>
</evidence>
<comment type="caution">
    <text evidence="1">The sequence shown here is derived from an EMBL/GenBank/DDBJ whole genome shotgun (WGS) entry which is preliminary data.</text>
</comment>
<protein>
    <submittedName>
        <fullName evidence="1">Uncharacterized protein</fullName>
    </submittedName>
</protein>
<keyword evidence="2" id="KW-1185">Reference proteome</keyword>
<proteinExistence type="predicted"/>
<evidence type="ECO:0000313" key="2">
    <source>
        <dbReference type="Proteomes" id="UP000494161"/>
    </source>
</evidence>
<dbReference type="EMBL" id="CADILJ010000002">
    <property type="protein sequence ID" value="CAB3939470.1"/>
    <property type="molecule type" value="Genomic_DNA"/>
</dbReference>
<dbReference type="Proteomes" id="UP000494161">
    <property type="component" value="Unassembled WGS sequence"/>
</dbReference>
<name>A0ABM8LPK3_9BURK</name>
<gene>
    <name evidence="1" type="ORF">LMG7053_00373</name>
</gene>